<keyword evidence="3" id="KW-1185">Reference proteome</keyword>
<evidence type="ECO:0000313" key="2">
    <source>
        <dbReference type="EMBL" id="KAG6663459.1"/>
    </source>
</evidence>
<comment type="caution">
    <text evidence="2">The sequence shown here is derived from an EMBL/GenBank/DDBJ whole genome shotgun (WGS) entry which is preliminary data.</text>
</comment>
<feature type="compositionally biased region" description="Low complexity" evidence="1">
    <location>
        <begin position="69"/>
        <end position="95"/>
    </location>
</feature>
<sequence>MYVSRDVLFDENIFPLQNPSSSSATPSHAALPNHLFLRPIISPSNLASSPPALSTPMLISRPTSPSPSRPTNHSSSRFTSHSPSWPTSHSSSRPTSPSPSRPTNHSPSRPISPSHNFPSPKSTSDSISIPSSPRDHLKLLALSSTSTPSSECLIHTHSKSNLHFPKVRTNGTVAWPKPRAHVTSLATPNEPSSVTEASKFLEW</sequence>
<organism evidence="2 3">
    <name type="scientific">Carya illinoinensis</name>
    <name type="common">Pecan</name>
    <dbReference type="NCBI Taxonomy" id="32201"/>
    <lineage>
        <taxon>Eukaryota</taxon>
        <taxon>Viridiplantae</taxon>
        <taxon>Streptophyta</taxon>
        <taxon>Embryophyta</taxon>
        <taxon>Tracheophyta</taxon>
        <taxon>Spermatophyta</taxon>
        <taxon>Magnoliopsida</taxon>
        <taxon>eudicotyledons</taxon>
        <taxon>Gunneridae</taxon>
        <taxon>Pentapetalae</taxon>
        <taxon>rosids</taxon>
        <taxon>fabids</taxon>
        <taxon>Fagales</taxon>
        <taxon>Juglandaceae</taxon>
        <taxon>Carya</taxon>
    </lineage>
</organism>
<gene>
    <name evidence="2" type="ORF">CIPAW_02G028300</name>
</gene>
<feature type="compositionally biased region" description="Low complexity" evidence="1">
    <location>
        <begin position="48"/>
        <end position="63"/>
    </location>
</feature>
<dbReference type="Proteomes" id="UP000811609">
    <property type="component" value="Chromosome 2"/>
</dbReference>
<evidence type="ECO:0000313" key="3">
    <source>
        <dbReference type="Proteomes" id="UP000811609"/>
    </source>
</evidence>
<dbReference type="AlphaFoldDB" id="A0A8T1RA45"/>
<evidence type="ECO:0000256" key="1">
    <source>
        <dbReference type="SAM" id="MobiDB-lite"/>
    </source>
</evidence>
<accession>A0A8T1RA45</accession>
<proteinExistence type="predicted"/>
<reference evidence="2" key="1">
    <citation type="submission" date="2020-12" db="EMBL/GenBank/DDBJ databases">
        <title>WGS assembly of Carya illinoinensis cv. Pawnee.</title>
        <authorList>
            <person name="Platts A."/>
            <person name="Shu S."/>
            <person name="Wright S."/>
            <person name="Barry K."/>
            <person name="Edger P."/>
            <person name="Pires J.C."/>
            <person name="Schmutz J."/>
        </authorList>
    </citation>
    <scope>NUCLEOTIDE SEQUENCE</scope>
    <source>
        <tissue evidence="2">Leaf</tissue>
    </source>
</reference>
<dbReference type="EMBL" id="CM031810">
    <property type="protein sequence ID" value="KAG6663459.1"/>
    <property type="molecule type" value="Genomic_DNA"/>
</dbReference>
<protein>
    <submittedName>
        <fullName evidence="2">Uncharacterized protein</fullName>
    </submittedName>
</protein>
<name>A0A8T1RA45_CARIL</name>
<feature type="region of interest" description="Disordered" evidence="1">
    <location>
        <begin position="48"/>
        <end position="132"/>
    </location>
</feature>
<feature type="compositionally biased region" description="Low complexity" evidence="1">
    <location>
        <begin position="118"/>
        <end position="132"/>
    </location>
</feature>